<keyword evidence="4" id="KW-1185">Reference proteome</keyword>
<feature type="compositionally biased region" description="Basic and acidic residues" evidence="2">
    <location>
        <begin position="626"/>
        <end position="664"/>
    </location>
</feature>
<proteinExistence type="predicted"/>
<feature type="region of interest" description="Disordered" evidence="2">
    <location>
        <begin position="184"/>
        <end position="203"/>
    </location>
</feature>
<keyword evidence="1" id="KW-0175">Coiled coil</keyword>
<evidence type="ECO:0000256" key="2">
    <source>
        <dbReference type="SAM" id="MobiDB-lite"/>
    </source>
</evidence>
<evidence type="ECO:0000313" key="3">
    <source>
        <dbReference type="EMBL" id="KAJ9177552.1"/>
    </source>
</evidence>
<reference evidence="3" key="1">
    <citation type="journal article" date="2023" name="Plant Biotechnol. J.">
        <title>Chromosome-level wild Hevea brasiliensis genome provides new tools for genomic-assisted breeding and valuable loci to elevate rubber yield.</title>
        <authorList>
            <person name="Cheng H."/>
            <person name="Song X."/>
            <person name="Hu Y."/>
            <person name="Wu T."/>
            <person name="Yang Q."/>
            <person name="An Z."/>
            <person name="Feng S."/>
            <person name="Deng Z."/>
            <person name="Wu W."/>
            <person name="Zeng X."/>
            <person name="Tu M."/>
            <person name="Wang X."/>
            <person name="Huang H."/>
        </authorList>
    </citation>
    <scope>NUCLEOTIDE SEQUENCE</scope>
    <source>
        <strain evidence="3">MT/VB/25A 57/8</strain>
    </source>
</reference>
<feature type="region of interest" description="Disordered" evidence="2">
    <location>
        <begin position="462"/>
        <end position="485"/>
    </location>
</feature>
<dbReference type="EMBL" id="JARPOI010000007">
    <property type="protein sequence ID" value="KAJ9177552.1"/>
    <property type="molecule type" value="Genomic_DNA"/>
</dbReference>
<feature type="region of interest" description="Disordered" evidence="2">
    <location>
        <begin position="622"/>
        <end position="682"/>
    </location>
</feature>
<comment type="caution">
    <text evidence="3">The sequence shown here is derived from an EMBL/GenBank/DDBJ whole genome shotgun (WGS) entry which is preliminary data.</text>
</comment>
<dbReference type="PANTHER" id="PTHR35164">
    <property type="entry name" value="EXPRESSED PROTEIN"/>
    <property type="match status" value="1"/>
</dbReference>
<organism evidence="3 4">
    <name type="scientific">Hevea brasiliensis</name>
    <name type="common">Para rubber tree</name>
    <name type="synonym">Siphonia brasiliensis</name>
    <dbReference type="NCBI Taxonomy" id="3981"/>
    <lineage>
        <taxon>Eukaryota</taxon>
        <taxon>Viridiplantae</taxon>
        <taxon>Streptophyta</taxon>
        <taxon>Embryophyta</taxon>
        <taxon>Tracheophyta</taxon>
        <taxon>Spermatophyta</taxon>
        <taxon>Magnoliopsida</taxon>
        <taxon>eudicotyledons</taxon>
        <taxon>Gunneridae</taxon>
        <taxon>Pentapetalae</taxon>
        <taxon>rosids</taxon>
        <taxon>fabids</taxon>
        <taxon>Malpighiales</taxon>
        <taxon>Euphorbiaceae</taxon>
        <taxon>Crotonoideae</taxon>
        <taxon>Micrandreae</taxon>
        <taxon>Hevea</taxon>
    </lineage>
</organism>
<feature type="compositionally biased region" description="Basic and acidic residues" evidence="2">
    <location>
        <begin position="512"/>
        <end position="525"/>
    </location>
</feature>
<protein>
    <recommendedName>
        <fullName evidence="5">WEB family protein</fullName>
    </recommendedName>
</protein>
<dbReference type="PANTHER" id="PTHR35164:SF9">
    <property type="entry name" value="EXPRESSED PROTEIN"/>
    <property type="match status" value="1"/>
</dbReference>
<evidence type="ECO:0008006" key="5">
    <source>
        <dbReference type="Google" id="ProtNLM"/>
    </source>
</evidence>
<sequence length="682" mass="77147">MQQDARQLEEELMNMKERLAAAERDRVRFRDELKEMKNAAYEANGKLTEAMSNRKVADVFSELNSAMESLSKSNEELKIKDKAIASLKVELDKAKELEAKMAEKDALLQKLKDEMDKVQSSEAHALDLLSKSKERIQELETELKKGKDSETKMLDSLAAQTKRFELTKMMLEESKLEVTSLHDEVEKMASPKNDDDKSSFQKELESLKSELGLAKENLARAQEGEKLSAAKAEGLLREMELLKNELKQATEAEGNNKKAMDDLAIALKEVATEANQNKEKLIKTEDELESLKKESEELKQKFKSTEEKHKIVLDEARKEADLYRNTADRLRLEAEESLLAWNGKETGFVDCIKQAEDEKTLALEENSKLLEALTAAENLNKTAKEENQKLRDILKQALNEANVAKEAAGIAQSENSQLKDLLAEKDDALIFITRENENLRINEVSANENIKELKRLLAEASGKEFKPEDKEQEQKLKSQNSMEKEVAHKERKLSNAFSINLKDLIIHPKHKDIHEDQKISEKNNEHDEENEDSENADPLKGSIFDVDSPVATAAAANDKHHNHHHHHHHRRKSSTFADEEAINAEDLEHLDGTHIDDVEIERNSRKKKALLRRFGDIITRRKGVHRRESSLGGESHKKEPSSAGGEAHKKDPTSSGSEGHKKEPSPLGVSSESLRREASLGE</sequence>
<accession>A0ABQ9MDI5</accession>
<feature type="compositionally biased region" description="Acidic residues" evidence="2">
    <location>
        <begin position="526"/>
        <end position="535"/>
    </location>
</feature>
<feature type="compositionally biased region" description="Basic residues" evidence="2">
    <location>
        <begin position="560"/>
        <end position="573"/>
    </location>
</feature>
<gene>
    <name evidence="3" type="ORF">P3X46_012760</name>
</gene>
<name>A0ABQ9MDI5_HEVBR</name>
<evidence type="ECO:0000256" key="1">
    <source>
        <dbReference type="SAM" id="Coils"/>
    </source>
</evidence>
<feature type="compositionally biased region" description="Basic and acidic residues" evidence="2">
    <location>
        <begin position="673"/>
        <end position="682"/>
    </location>
</feature>
<feature type="coiled-coil region" evidence="1">
    <location>
        <begin position="5"/>
        <end position="149"/>
    </location>
</feature>
<dbReference type="Proteomes" id="UP001174677">
    <property type="component" value="Chromosome 7"/>
</dbReference>
<evidence type="ECO:0000313" key="4">
    <source>
        <dbReference type="Proteomes" id="UP001174677"/>
    </source>
</evidence>
<feature type="region of interest" description="Disordered" evidence="2">
    <location>
        <begin position="512"/>
        <end position="577"/>
    </location>
</feature>